<name>A0A6A5XNS4_9PLEO</name>
<reference evidence="1" key="1">
    <citation type="journal article" date="2020" name="Stud. Mycol.">
        <title>101 Dothideomycetes genomes: a test case for predicting lifestyles and emergence of pathogens.</title>
        <authorList>
            <person name="Haridas S."/>
            <person name="Albert R."/>
            <person name="Binder M."/>
            <person name="Bloem J."/>
            <person name="Labutti K."/>
            <person name="Salamov A."/>
            <person name="Andreopoulos B."/>
            <person name="Baker S."/>
            <person name="Barry K."/>
            <person name="Bills G."/>
            <person name="Bluhm B."/>
            <person name="Cannon C."/>
            <person name="Castanera R."/>
            <person name="Culley D."/>
            <person name="Daum C."/>
            <person name="Ezra D."/>
            <person name="Gonzalez J."/>
            <person name="Henrissat B."/>
            <person name="Kuo A."/>
            <person name="Liang C."/>
            <person name="Lipzen A."/>
            <person name="Lutzoni F."/>
            <person name="Magnuson J."/>
            <person name="Mondo S."/>
            <person name="Nolan M."/>
            <person name="Ohm R."/>
            <person name="Pangilinan J."/>
            <person name="Park H.-J."/>
            <person name="Ramirez L."/>
            <person name="Alfaro M."/>
            <person name="Sun H."/>
            <person name="Tritt A."/>
            <person name="Yoshinaga Y."/>
            <person name="Zwiers L.-H."/>
            <person name="Turgeon B."/>
            <person name="Goodwin S."/>
            <person name="Spatafora J."/>
            <person name="Crous P."/>
            <person name="Grigoriev I."/>
        </authorList>
    </citation>
    <scope>NUCLEOTIDE SEQUENCE</scope>
    <source>
        <strain evidence="1">CBS 175.79</strain>
    </source>
</reference>
<protein>
    <submittedName>
        <fullName evidence="1">Uncharacterized protein</fullName>
    </submittedName>
</protein>
<dbReference type="RefSeq" id="XP_033382836.1">
    <property type="nucleotide sequence ID" value="XM_033525978.1"/>
</dbReference>
<evidence type="ECO:0000313" key="2">
    <source>
        <dbReference type="Proteomes" id="UP000799778"/>
    </source>
</evidence>
<accession>A0A6A5XNS4</accession>
<sequence length="188" mass="20419">MPVNRAKATQLLRRHLAEPVNICSVEASAAQVPSKGCASPGTVSSSYAAEYSSRYQIVVSLLRAGFAFLQYCALIGDSPSPHPAQNAIRQFARGTFLASITAPELRSVSLPIQDSCGSRHRTRLGSPTPSGTQRNLRAGFNLQFSFYFILRTPYNDSSKPSYQLDIPLSILDPSHRNRVSAVYGEVGT</sequence>
<dbReference type="AlphaFoldDB" id="A0A6A5XNS4"/>
<proteinExistence type="predicted"/>
<gene>
    <name evidence="1" type="ORF">BU24DRAFT_410234</name>
</gene>
<dbReference type="Proteomes" id="UP000799778">
    <property type="component" value="Unassembled WGS sequence"/>
</dbReference>
<dbReference type="GeneID" id="54283375"/>
<evidence type="ECO:0000313" key="1">
    <source>
        <dbReference type="EMBL" id="KAF2014497.1"/>
    </source>
</evidence>
<dbReference type="EMBL" id="ML978070">
    <property type="protein sequence ID" value="KAF2014497.1"/>
    <property type="molecule type" value="Genomic_DNA"/>
</dbReference>
<keyword evidence="2" id="KW-1185">Reference proteome</keyword>
<organism evidence="1 2">
    <name type="scientific">Aaosphaeria arxii CBS 175.79</name>
    <dbReference type="NCBI Taxonomy" id="1450172"/>
    <lineage>
        <taxon>Eukaryota</taxon>
        <taxon>Fungi</taxon>
        <taxon>Dikarya</taxon>
        <taxon>Ascomycota</taxon>
        <taxon>Pezizomycotina</taxon>
        <taxon>Dothideomycetes</taxon>
        <taxon>Pleosporomycetidae</taxon>
        <taxon>Pleosporales</taxon>
        <taxon>Pleosporales incertae sedis</taxon>
        <taxon>Aaosphaeria</taxon>
    </lineage>
</organism>